<dbReference type="EMBL" id="QVTD01000003">
    <property type="protein sequence ID" value="RFU65491.1"/>
    <property type="molecule type" value="Genomic_DNA"/>
</dbReference>
<sequence length="176" mass="20334">MKNLFKIILAFGFVFCTTLPLFSGTVKAKQTSYLMNTKYIYNYQYGNGIKFYLEFWKKEDGYYKWSNRDFGTAYKETKTGLYQEGTKILAYPIKSGKRWSEPSSNSTYTIKSTNRTIKTSAGTFTKVVEVRETVKGFGFHTSYFAPGKGVILSTTNADYNDFDTEIHYKLIKIKKK</sequence>
<reference evidence="2 3" key="1">
    <citation type="submission" date="2018-08" db="EMBL/GenBank/DDBJ databases">
        <title>Bacillus chawlae sp. nov., Bacillus glennii sp. nov., and Bacillus saganii sp. nov. Isolated from the Vehicle Assembly Building at Kennedy Space Center where the Viking Spacecraft were Assembled.</title>
        <authorList>
            <person name="Seuylemezian A."/>
            <person name="Vaishampayan P."/>
        </authorList>
    </citation>
    <scope>NUCLEOTIDE SEQUENCE [LARGE SCALE GENOMIC DNA]</scope>
    <source>
        <strain evidence="2 3">V44-8</strain>
    </source>
</reference>
<keyword evidence="3" id="KW-1185">Reference proteome</keyword>
<dbReference type="OrthoDB" id="2453732at2"/>
<accession>A0A372LGS0</accession>
<feature type="chain" id="PRO_5016877449" evidence="1">
    <location>
        <begin position="29"/>
        <end position="176"/>
    </location>
</feature>
<proteinExistence type="predicted"/>
<dbReference type="AlphaFoldDB" id="A0A372LGS0"/>
<comment type="caution">
    <text evidence="2">The sequence shown here is derived from an EMBL/GenBank/DDBJ whole genome shotgun (WGS) entry which is preliminary data.</text>
</comment>
<evidence type="ECO:0000313" key="3">
    <source>
        <dbReference type="Proteomes" id="UP000262939"/>
    </source>
</evidence>
<dbReference type="Proteomes" id="UP000262939">
    <property type="component" value="Unassembled WGS sequence"/>
</dbReference>
<gene>
    <name evidence="2" type="ORF">D0466_06280</name>
</gene>
<organism evidence="2 3">
    <name type="scientific">Peribacillus glennii</name>
    <dbReference type="NCBI Taxonomy" id="2303991"/>
    <lineage>
        <taxon>Bacteria</taxon>
        <taxon>Bacillati</taxon>
        <taxon>Bacillota</taxon>
        <taxon>Bacilli</taxon>
        <taxon>Bacillales</taxon>
        <taxon>Bacillaceae</taxon>
        <taxon>Peribacillus</taxon>
    </lineage>
</organism>
<evidence type="ECO:0000256" key="1">
    <source>
        <dbReference type="SAM" id="SignalP"/>
    </source>
</evidence>
<name>A0A372LGS0_9BACI</name>
<dbReference type="RefSeq" id="WP_117321665.1">
    <property type="nucleotide sequence ID" value="NZ_QVTD01000003.1"/>
</dbReference>
<evidence type="ECO:0000313" key="2">
    <source>
        <dbReference type="EMBL" id="RFU65491.1"/>
    </source>
</evidence>
<protein>
    <submittedName>
        <fullName evidence="2">Uncharacterized protein</fullName>
    </submittedName>
</protein>
<feature type="signal peptide" evidence="1">
    <location>
        <begin position="1"/>
        <end position="28"/>
    </location>
</feature>
<keyword evidence="1" id="KW-0732">Signal</keyword>